<evidence type="ECO:0000313" key="2">
    <source>
        <dbReference type="EMBL" id="OMO97739.1"/>
    </source>
</evidence>
<protein>
    <submittedName>
        <fullName evidence="1">Uncharacterized protein</fullName>
    </submittedName>
</protein>
<evidence type="ECO:0000313" key="1">
    <source>
        <dbReference type="EMBL" id="OMO52680.1"/>
    </source>
</evidence>
<sequence>MDRAGRAGRSLGQRDPALT</sequence>
<dbReference type="Proteomes" id="UP000188268">
    <property type="component" value="Unassembled WGS sequence"/>
</dbReference>
<comment type="caution">
    <text evidence="1">The sequence shown here is derived from an EMBL/GenBank/DDBJ whole genome shotgun (WGS) entry which is preliminary data.</text>
</comment>
<reference evidence="1 3" key="1">
    <citation type="submission" date="2013-09" db="EMBL/GenBank/DDBJ databases">
        <title>Corchorus capsularis genome sequencing.</title>
        <authorList>
            <person name="Alam M."/>
            <person name="Haque M.S."/>
            <person name="Islam M.S."/>
            <person name="Emdad E.M."/>
            <person name="Islam M.M."/>
            <person name="Ahmed B."/>
            <person name="Halim A."/>
            <person name="Hossen Q.M.M."/>
            <person name="Hossain M.Z."/>
            <person name="Ahmed R."/>
            <person name="Khan M.M."/>
            <person name="Islam R."/>
            <person name="Rashid M.M."/>
            <person name="Khan S.A."/>
            <person name="Rahman M.S."/>
            <person name="Alam M."/>
        </authorList>
    </citation>
    <scope>NUCLEOTIDE SEQUENCE [LARGE SCALE GENOMIC DNA]</scope>
    <source>
        <strain evidence="3">cv. CVL-1</strain>
        <tissue evidence="1">Whole seedling</tissue>
    </source>
</reference>
<organism evidence="1 3">
    <name type="scientific">Corchorus capsularis</name>
    <name type="common">Jute</name>
    <dbReference type="NCBI Taxonomy" id="210143"/>
    <lineage>
        <taxon>Eukaryota</taxon>
        <taxon>Viridiplantae</taxon>
        <taxon>Streptophyta</taxon>
        <taxon>Embryophyta</taxon>
        <taxon>Tracheophyta</taxon>
        <taxon>Spermatophyta</taxon>
        <taxon>Magnoliopsida</taxon>
        <taxon>eudicotyledons</taxon>
        <taxon>Gunneridae</taxon>
        <taxon>Pentapetalae</taxon>
        <taxon>rosids</taxon>
        <taxon>malvids</taxon>
        <taxon>Malvales</taxon>
        <taxon>Malvaceae</taxon>
        <taxon>Grewioideae</taxon>
        <taxon>Apeibeae</taxon>
        <taxon>Corchorus</taxon>
    </lineage>
</organism>
<name>A0A1R3G3T9_COCAP</name>
<dbReference type="EMBL" id="AWWV01007183">
    <property type="protein sequence ID" value="OMO97739.1"/>
    <property type="molecule type" value="Genomic_DNA"/>
</dbReference>
<dbReference type="AlphaFoldDB" id="A0A1R3G3T9"/>
<gene>
    <name evidence="2" type="ORF">CCACVL1_04475</name>
    <name evidence="1" type="ORF">CCACVL1_29117</name>
</gene>
<dbReference type="EMBL" id="AWWV01015463">
    <property type="protein sequence ID" value="OMO52680.1"/>
    <property type="molecule type" value="Genomic_DNA"/>
</dbReference>
<keyword evidence="3" id="KW-1185">Reference proteome</keyword>
<proteinExistence type="predicted"/>
<evidence type="ECO:0000313" key="3">
    <source>
        <dbReference type="Proteomes" id="UP000188268"/>
    </source>
</evidence>
<accession>A0A1R3G3T9</accession>